<keyword evidence="2" id="KW-0687">Ribonucleoprotein</keyword>
<feature type="domain" description="Ribosomal protein eL8/eL30/eS12/Gadd45" evidence="1">
    <location>
        <begin position="6"/>
        <end position="85"/>
    </location>
</feature>
<keyword evidence="3" id="KW-1185">Reference proteome</keyword>
<dbReference type="InterPro" id="IPR029064">
    <property type="entry name" value="Ribosomal_eL30-like_sf"/>
</dbReference>
<dbReference type="AlphaFoldDB" id="A0A3G2R552"/>
<sequence length="114" mass="12666">MKPSDVLSLLGISQKSRKLVSGQDSVERAIISKRVFLIIVSEDSSDNTKKRFSNMANSRNIPVVVWGNARDLGKSIGKEERKVLGLTDRGLAYEIYRRLKSLTGVGDIEQTESI</sequence>
<dbReference type="Pfam" id="PF01248">
    <property type="entry name" value="Ribosomal_L7Ae"/>
    <property type="match status" value="1"/>
</dbReference>
<dbReference type="Proteomes" id="UP000280960">
    <property type="component" value="Chromosome"/>
</dbReference>
<evidence type="ECO:0000313" key="3">
    <source>
        <dbReference type="Proteomes" id="UP000280960"/>
    </source>
</evidence>
<evidence type="ECO:0000313" key="2">
    <source>
        <dbReference type="EMBL" id="AYO30509.1"/>
    </source>
</evidence>
<accession>A0A3G2R552</accession>
<keyword evidence="2" id="KW-0689">Ribosomal protein</keyword>
<gene>
    <name evidence="2" type="ORF">D2962_07645</name>
</gene>
<dbReference type="KEGG" id="bacg:D2962_07645"/>
<dbReference type="GO" id="GO:0005840">
    <property type="term" value="C:ribosome"/>
    <property type="evidence" value="ECO:0007669"/>
    <property type="project" value="UniProtKB-KW"/>
</dbReference>
<dbReference type="EMBL" id="CP033169">
    <property type="protein sequence ID" value="AYO30509.1"/>
    <property type="molecule type" value="Genomic_DNA"/>
</dbReference>
<proteinExistence type="predicted"/>
<organism evidence="2 3">
    <name type="scientific">Biomaibacter acetigenes</name>
    <dbReference type="NCBI Taxonomy" id="2316383"/>
    <lineage>
        <taxon>Bacteria</taxon>
        <taxon>Bacillati</taxon>
        <taxon>Bacillota</taxon>
        <taxon>Clostridia</taxon>
        <taxon>Thermosediminibacterales</taxon>
        <taxon>Tepidanaerobacteraceae</taxon>
        <taxon>Biomaibacter</taxon>
    </lineage>
</organism>
<dbReference type="Gene3D" id="3.30.1330.30">
    <property type="match status" value="1"/>
</dbReference>
<evidence type="ECO:0000259" key="1">
    <source>
        <dbReference type="Pfam" id="PF01248"/>
    </source>
</evidence>
<dbReference type="InterPro" id="IPR004038">
    <property type="entry name" value="Ribosomal_eL8/eL30/eS12/Gad45"/>
</dbReference>
<reference evidence="2 3" key="1">
    <citation type="submission" date="2018-10" db="EMBL/GenBank/DDBJ databases">
        <authorList>
            <person name="Zhang X."/>
        </authorList>
    </citation>
    <scope>NUCLEOTIDE SEQUENCE [LARGE SCALE GENOMIC DNA]</scope>
    <source>
        <strain evidence="2 3">SK-G1</strain>
    </source>
</reference>
<protein>
    <submittedName>
        <fullName evidence="2">50S ribosomal protein L7ae</fullName>
    </submittedName>
</protein>
<dbReference type="SUPFAM" id="SSF55315">
    <property type="entry name" value="L30e-like"/>
    <property type="match status" value="1"/>
</dbReference>
<name>A0A3G2R552_9FIRM</name>
<dbReference type="RefSeq" id="WP_122014636.1">
    <property type="nucleotide sequence ID" value="NZ_CP033169.1"/>
</dbReference>